<organism evidence="15 16">
    <name type="scientific">Trichomonas vaginalis (strain ATCC PRA-98 / G3)</name>
    <dbReference type="NCBI Taxonomy" id="412133"/>
    <lineage>
        <taxon>Eukaryota</taxon>
        <taxon>Metamonada</taxon>
        <taxon>Parabasalia</taxon>
        <taxon>Trichomonadida</taxon>
        <taxon>Trichomonadidae</taxon>
        <taxon>Trichomonas</taxon>
    </lineage>
</organism>
<evidence type="ECO:0000256" key="6">
    <source>
        <dbReference type="ARBA" id="ARBA00022801"/>
    </source>
</evidence>
<comment type="catalytic activity">
    <reaction evidence="11">
        <text>ITP + H2O = IMP + diphosphate + H(+)</text>
        <dbReference type="Rhea" id="RHEA:29399"/>
        <dbReference type="ChEBI" id="CHEBI:15377"/>
        <dbReference type="ChEBI" id="CHEBI:15378"/>
        <dbReference type="ChEBI" id="CHEBI:33019"/>
        <dbReference type="ChEBI" id="CHEBI:58053"/>
        <dbReference type="ChEBI" id="CHEBI:61402"/>
        <dbReference type="EC" id="3.6.1.66"/>
    </reaction>
    <physiologicalReaction direction="left-to-right" evidence="11">
        <dbReference type="Rhea" id="RHEA:29400"/>
    </physiologicalReaction>
</comment>
<dbReference type="GO" id="GO:0036220">
    <property type="term" value="F:ITP diphosphatase activity"/>
    <property type="evidence" value="ECO:0007669"/>
    <property type="project" value="UniProtKB-EC"/>
</dbReference>
<reference evidence="15" key="2">
    <citation type="journal article" date="2007" name="Science">
        <title>Draft genome sequence of the sexually transmitted pathogen Trichomonas vaginalis.</title>
        <authorList>
            <person name="Carlton J.M."/>
            <person name="Hirt R.P."/>
            <person name="Silva J.C."/>
            <person name="Delcher A.L."/>
            <person name="Schatz M."/>
            <person name="Zhao Q."/>
            <person name="Wortman J.R."/>
            <person name="Bidwell S.L."/>
            <person name="Alsmark U.C.M."/>
            <person name="Besteiro S."/>
            <person name="Sicheritz-Ponten T."/>
            <person name="Noel C.J."/>
            <person name="Dacks J.B."/>
            <person name="Foster P.G."/>
            <person name="Simillion C."/>
            <person name="Van de Peer Y."/>
            <person name="Miranda-Saavedra D."/>
            <person name="Barton G.J."/>
            <person name="Westrop G.D."/>
            <person name="Mueller S."/>
            <person name="Dessi D."/>
            <person name="Fiori P.L."/>
            <person name="Ren Q."/>
            <person name="Paulsen I."/>
            <person name="Zhang H."/>
            <person name="Bastida-Corcuera F.D."/>
            <person name="Simoes-Barbosa A."/>
            <person name="Brown M.T."/>
            <person name="Hayes R.D."/>
            <person name="Mukherjee M."/>
            <person name="Okumura C.Y."/>
            <person name="Schneider R."/>
            <person name="Smith A.J."/>
            <person name="Vanacova S."/>
            <person name="Villalvazo M."/>
            <person name="Haas B.J."/>
            <person name="Pertea M."/>
            <person name="Feldblyum T.V."/>
            <person name="Utterback T.R."/>
            <person name="Shu C.L."/>
            <person name="Osoegawa K."/>
            <person name="de Jong P.J."/>
            <person name="Hrdy I."/>
            <person name="Horvathova L."/>
            <person name="Zubacova Z."/>
            <person name="Dolezal P."/>
            <person name="Malik S.B."/>
            <person name="Logsdon J.M. Jr."/>
            <person name="Henze K."/>
            <person name="Gupta A."/>
            <person name="Wang C.C."/>
            <person name="Dunne R.L."/>
            <person name="Upcroft J.A."/>
            <person name="Upcroft P."/>
            <person name="White O."/>
            <person name="Salzberg S.L."/>
            <person name="Tang P."/>
            <person name="Chiu C.-H."/>
            <person name="Lee Y.-S."/>
            <person name="Embley T.M."/>
            <person name="Coombs G.H."/>
            <person name="Mottram J.C."/>
            <person name="Tachezy J."/>
            <person name="Fraser-Liggett C.M."/>
            <person name="Johnson P.J."/>
        </authorList>
    </citation>
    <scope>NUCLEOTIDE SEQUENCE [LARGE SCALE GENOMIC DNA]</scope>
    <source>
        <strain evidence="15">G3</strain>
    </source>
</reference>
<accession>A2F859</accession>
<comment type="subcellular location">
    <subcellularLocation>
        <location evidence="1">Cytoplasm</location>
    </subcellularLocation>
</comment>
<evidence type="ECO:0000256" key="1">
    <source>
        <dbReference type="ARBA" id="ARBA00004496"/>
    </source>
</evidence>
<comment type="similarity">
    <text evidence="2 14">Belongs to the HAM1 NTPase family.</text>
</comment>
<evidence type="ECO:0000256" key="5">
    <source>
        <dbReference type="ARBA" id="ARBA00022741"/>
    </source>
</evidence>
<dbReference type="GO" id="GO:0009117">
    <property type="term" value="P:nucleotide metabolic process"/>
    <property type="evidence" value="ECO:0007669"/>
    <property type="project" value="UniProtKB-KW"/>
</dbReference>
<evidence type="ECO:0000256" key="3">
    <source>
        <dbReference type="ARBA" id="ARBA00022490"/>
    </source>
</evidence>
<name>A2F859_TRIV3</name>
<dbReference type="KEGG" id="tva:4756683"/>
<dbReference type="Pfam" id="PF01725">
    <property type="entry name" value="Ham1p_like"/>
    <property type="match status" value="1"/>
</dbReference>
<comment type="function">
    <text evidence="9">Pyrophosphatase that hydrolyzes the non-canonical purine nucleotides inosine triphosphate (ITP), deoxyinosine triphosphate (dITP) as well as 2'-deoxy-N-6-hydroxylaminopurine triphosphate (dHAPTP) and xanthosine 5'-triphosphate (XTP) to their respective monophosphate derivatives. The enzyme does not distinguish between the deoxy- and ribose forms. Probably excludes non-canonical purines from RNA and DNA precursor pools, thus preventing their incorporation into RNA and DNA and avoiding chromosomal lesions.</text>
</comment>
<dbReference type="EMBL" id="DS113658">
    <property type="protein sequence ID" value="EAX98879.1"/>
    <property type="molecule type" value="Genomic_DNA"/>
</dbReference>
<dbReference type="FunCoup" id="A2F859">
    <property type="interactions" value="621"/>
</dbReference>
<evidence type="ECO:0000256" key="14">
    <source>
        <dbReference type="RuleBase" id="RU003781"/>
    </source>
</evidence>
<dbReference type="eggNOG" id="KOG3222">
    <property type="taxonomic scope" value="Eukaryota"/>
</dbReference>
<gene>
    <name evidence="15" type="ORF">TVAG_210730</name>
</gene>
<dbReference type="EC" id="3.6.1.66" evidence="10"/>
<comment type="catalytic activity">
    <reaction evidence="12">
        <text>dITP + H2O = dIMP + diphosphate + H(+)</text>
        <dbReference type="Rhea" id="RHEA:28342"/>
        <dbReference type="ChEBI" id="CHEBI:15377"/>
        <dbReference type="ChEBI" id="CHEBI:15378"/>
        <dbReference type="ChEBI" id="CHEBI:33019"/>
        <dbReference type="ChEBI" id="CHEBI:61194"/>
        <dbReference type="ChEBI" id="CHEBI:61382"/>
        <dbReference type="EC" id="3.6.1.66"/>
    </reaction>
    <physiologicalReaction direction="left-to-right" evidence="12">
        <dbReference type="Rhea" id="RHEA:28343"/>
    </physiologicalReaction>
</comment>
<protein>
    <recommendedName>
        <fullName evidence="10">XTP/dITP diphosphatase</fullName>
        <ecNumber evidence="10">3.6.1.66</ecNumber>
    </recommendedName>
</protein>
<sequence length="187" mass="20629">MTQTITFVTGNKNKLREAQEILGVKLVNLEIDIPELQLFTSEEVALYKAKEAAKIVGGPVIVDDTALHFNAIAGLPGAYIRAFVTRLRPFEIARLLDSYEDKSAYVTCSIGFCAGPNDEVKVITGRVNGKIVHPRGEGGFGFDPIFQPDGYDKTYAELSEEDKNNCSHRGNALRQFKESGILNKYSL</sequence>
<dbReference type="GO" id="GO:0009143">
    <property type="term" value="P:nucleoside triphosphate catabolic process"/>
    <property type="evidence" value="ECO:0000318"/>
    <property type="project" value="GO_Central"/>
</dbReference>
<dbReference type="OrthoDB" id="6288734at2759"/>
<dbReference type="PANTHER" id="PTHR11067:SF9">
    <property type="entry name" value="INOSINE TRIPHOSPHATE PYROPHOSPHATASE"/>
    <property type="match status" value="1"/>
</dbReference>
<dbReference type="NCBIfam" id="TIGR00042">
    <property type="entry name" value="RdgB/HAM1 family non-canonical purine NTP pyrophosphatase"/>
    <property type="match status" value="1"/>
</dbReference>
<dbReference type="SUPFAM" id="SSF52972">
    <property type="entry name" value="ITPase-like"/>
    <property type="match status" value="1"/>
</dbReference>
<evidence type="ECO:0000313" key="16">
    <source>
        <dbReference type="Proteomes" id="UP000001542"/>
    </source>
</evidence>
<dbReference type="AlphaFoldDB" id="A2F859"/>
<evidence type="ECO:0000256" key="4">
    <source>
        <dbReference type="ARBA" id="ARBA00022723"/>
    </source>
</evidence>
<dbReference type="InterPro" id="IPR029001">
    <property type="entry name" value="ITPase-like_fam"/>
</dbReference>
<dbReference type="InterPro" id="IPR002637">
    <property type="entry name" value="RdgB/HAM1"/>
</dbReference>
<comment type="catalytic activity">
    <reaction evidence="13">
        <text>N(6)-hydroxy-dATP + H2O = N(6)-hydroxy-dAMP + diphosphate + H(+)</text>
        <dbReference type="Rhea" id="RHEA:83971"/>
        <dbReference type="ChEBI" id="CHEBI:15377"/>
        <dbReference type="ChEBI" id="CHEBI:15378"/>
        <dbReference type="ChEBI" id="CHEBI:33019"/>
        <dbReference type="ChEBI" id="CHEBI:233529"/>
        <dbReference type="ChEBI" id="CHEBI:233530"/>
    </reaction>
    <physiologicalReaction direction="left-to-right" evidence="13">
        <dbReference type="Rhea" id="RHEA:83972"/>
    </physiologicalReaction>
</comment>
<dbReference type="FunFam" id="3.90.950.10:FF:000003">
    <property type="entry name" value="Inosine triphosphate pyrophosphatase"/>
    <property type="match status" value="1"/>
</dbReference>
<dbReference type="Proteomes" id="UP000001542">
    <property type="component" value="Unassembled WGS sequence"/>
</dbReference>
<dbReference type="GO" id="GO:0047429">
    <property type="term" value="F:nucleoside triphosphate diphosphatase activity"/>
    <property type="evidence" value="ECO:0000318"/>
    <property type="project" value="GO_Central"/>
</dbReference>
<evidence type="ECO:0000256" key="13">
    <source>
        <dbReference type="ARBA" id="ARBA00093271"/>
    </source>
</evidence>
<dbReference type="Gene3D" id="3.90.950.10">
    <property type="match status" value="1"/>
</dbReference>
<dbReference type="SMR" id="A2F859"/>
<keyword evidence="5" id="KW-0547">Nucleotide-binding</keyword>
<dbReference type="VEuPathDB" id="TrichDB:TVAGG3_0736360"/>
<dbReference type="InParanoid" id="A2F859"/>
<dbReference type="OMA" id="YDPIFQP"/>
<dbReference type="RefSeq" id="XP_001311809.1">
    <property type="nucleotide sequence ID" value="XM_001311808.1"/>
</dbReference>
<keyword evidence="8" id="KW-0546">Nucleotide metabolism</keyword>
<dbReference type="GO" id="GO:0005737">
    <property type="term" value="C:cytoplasm"/>
    <property type="evidence" value="ECO:0000318"/>
    <property type="project" value="GO_Central"/>
</dbReference>
<keyword evidence="4" id="KW-0479">Metal-binding</keyword>
<dbReference type="STRING" id="5722.A2F859"/>
<evidence type="ECO:0000256" key="9">
    <source>
        <dbReference type="ARBA" id="ARBA00054940"/>
    </source>
</evidence>
<keyword evidence="7" id="KW-0460">Magnesium</keyword>
<evidence type="ECO:0000256" key="7">
    <source>
        <dbReference type="ARBA" id="ARBA00022842"/>
    </source>
</evidence>
<keyword evidence="6 14" id="KW-0378">Hydrolase</keyword>
<evidence type="ECO:0000256" key="11">
    <source>
        <dbReference type="ARBA" id="ARBA00093218"/>
    </source>
</evidence>
<dbReference type="VEuPathDB" id="TrichDB:TVAG_210730"/>
<proteinExistence type="inferred from homology"/>
<reference evidence="15" key="1">
    <citation type="submission" date="2006-10" db="EMBL/GenBank/DDBJ databases">
        <authorList>
            <person name="Amadeo P."/>
            <person name="Zhao Q."/>
            <person name="Wortman J."/>
            <person name="Fraser-Liggett C."/>
            <person name="Carlton J."/>
        </authorList>
    </citation>
    <scope>NUCLEOTIDE SEQUENCE</scope>
    <source>
        <strain evidence="15">G3</strain>
    </source>
</reference>
<dbReference type="PANTHER" id="PTHR11067">
    <property type="entry name" value="INOSINE TRIPHOSPHATE PYROPHOSPHATASE/HAM1 PROTEIN"/>
    <property type="match status" value="1"/>
</dbReference>
<evidence type="ECO:0000313" key="15">
    <source>
        <dbReference type="EMBL" id="EAX98879.1"/>
    </source>
</evidence>
<evidence type="ECO:0000256" key="8">
    <source>
        <dbReference type="ARBA" id="ARBA00023080"/>
    </source>
</evidence>
<keyword evidence="3" id="KW-0963">Cytoplasm</keyword>
<dbReference type="CDD" id="cd00515">
    <property type="entry name" value="HAM1"/>
    <property type="match status" value="1"/>
</dbReference>
<keyword evidence="16" id="KW-1185">Reference proteome</keyword>
<dbReference type="GO" id="GO:0046872">
    <property type="term" value="F:metal ion binding"/>
    <property type="evidence" value="ECO:0007669"/>
    <property type="project" value="UniProtKB-KW"/>
</dbReference>
<evidence type="ECO:0000256" key="10">
    <source>
        <dbReference type="ARBA" id="ARBA00066468"/>
    </source>
</evidence>
<evidence type="ECO:0000256" key="12">
    <source>
        <dbReference type="ARBA" id="ARBA00093255"/>
    </source>
</evidence>
<dbReference type="GO" id="GO:0000166">
    <property type="term" value="F:nucleotide binding"/>
    <property type="evidence" value="ECO:0007669"/>
    <property type="project" value="UniProtKB-KW"/>
</dbReference>
<evidence type="ECO:0000256" key="2">
    <source>
        <dbReference type="ARBA" id="ARBA00008023"/>
    </source>
</evidence>